<dbReference type="Proteomes" id="UP000308891">
    <property type="component" value="Unassembled WGS sequence"/>
</dbReference>
<protein>
    <submittedName>
        <fullName evidence="2">CHAD domain-containing protein</fullName>
    </submittedName>
</protein>
<dbReference type="InterPro" id="IPR007899">
    <property type="entry name" value="CHAD_dom"/>
</dbReference>
<evidence type="ECO:0000259" key="1">
    <source>
        <dbReference type="PROSITE" id="PS51708"/>
    </source>
</evidence>
<proteinExistence type="predicted"/>
<feature type="domain" description="CHAD" evidence="1">
    <location>
        <begin position="12"/>
        <end position="261"/>
    </location>
</feature>
<dbReference type="EMBL" id="STGJ01000006">
    <property type="protein sequence ID" value="TIC83645.1"/>
    <property type="molecule type" value="Genomic_DNA"/>
</dbReference>
<dbReference type="SMART" id="SM00880">
    <property type="entry name" value="CHAD"/>
    <property type="match status" value="1"/>
</dbReference>
<evidence type="ECO:0000313" key="3">
    <source>
        <dbReference type="Proteomes" id="UP000308891"/>
    </source>
</evidence>
<name>A0A4T0UY73_9NEIS</name>
<evidence type="ECO:0000313" key="2">
    <source>
        <dbReference type="EMBL" id="TIC83645.1"/>
    </source>
</evidence>
<dbReference type="Pfam" id="PF05235">
    <property type="entry name" value="CHAD"/>
    <property type="match status" value="1"/>
</dbReference>
<keyword evidence="3" id="KW-1185">Reference proteome</keyword>
<dbReference type="Gene3D" id="1.40.20.10">
    <property type="entry name" value="CHAD domain"/>
    <property type="match status" value="1"/>
</dbReference>
<dbReference type="PROSITE" id="PS51708">
    <property type="entry name" value="CHAD"/>
    <property type="match status" value="1"/>
</dbReference>
<reference evidence="2 3" key="1">
    <citation type="submission" date="2019-04" db="EMBL/GenBank/DDBJ databases">
        <title>Crenobacter sp. nov.</title>
        <authorList>
            <person name="Shi S."/>
        </authorList>
    </citation>
    <scope>NUCLEOTIDE SEQUENCE [LARGE SCALE GENOMIC DNA]</scope>
    <source>
        <strain evidence="2 3">GY 70310</strain>
    </source>
</reference>
<accession>A0A4T0UY73</accession>
<sequence>MKLRGGTPGVPPLCLWEGAVHLQVEALCKRWAAARLALADPAHPAHPDAVHEVLRIVRVLLAAVPSRHARVLRAELGRAYRDSTTARELEVMLALASRLLGGQGEALALRYAPALAALRVALATRLAALAAAGGAFALLSAERVSGRRVRQHAKQLWRAVLAMRRRARRKGGEARWHALRIALKRCRFYGELFAAVLPAKAADRTRRCRRLQGLLGQWRDLAALDAFLAKEGGALAGARVKVGALAAEAFADARRAAARLR</sequence>
<organism evidence="2 3">
    <name type="scientific">Crenobacter intestini</name>
    <dbReference type="NCBI Taxonomy" id="2563443"/>
    <lineage>
        <taxon>Bacteria</taxon>
        <taxon>Pseudomonadati</taxon>
        <taxon>Pseudomonadota</taxon>
        <taxon>Betaproteobacteria</taxon>
        <taxon>Neisseriales</taxon>
        <taxon>Neisseriaceae</taxon>
        <taxon>Crenobacter</taxon>
    </lineage>
</organism>
<dbReference type="AlphaFoldDB" id="A0A4T0UY73"/>
<dbReference type="InterPro" id="IPR038186">
    <property type="entry name" value="CHAD_dom_sf"/>
</dbReference>
<gene>
    <name evidence="2" type="ORF">E5K04_06385</name>
</gene>
<comment type="caution">
    <text evidence="2">The sequence shown here is derived from an EMBL/GenBank/DDBJ whole genome shotgun (WGS) entry which is preliminary data.</text>
</comment>